<keyword evidence="4 9" id="KW-0378">Hydrolase</keyword>
<dbReference type="GO" id="GO:0008061">
    <property type="term" value="F:chitin binding"/>
    <property type="evidence" value="ECO:0007669"/>
    <property type="project" value="InterPro"/>
</dbReference>
<comment type="catalytic activity">
    <reaction evidence="1">
        <text>Random endo-hydrolysis of N-acetyl-beta-D-glucosaminide (1-&gt;4)-beta-linkages in chitin and chitodextrins.</text>
        <dbReference type="EC" id="3.2.1.14"/>
    </reaction>
</comment>
<evidence type="ECO:0000259" key="11">
    <source>
        <dbReference type="PROSITE" id="PS51910"/>
    </source>
</evidence>
<dbReference type="PROSITE" id="PS01095">
    <property type="entry name" value="GH18_1"/>
    <property type="match status" value="1"/>
</dbReference>
<dbReference type="InterPro" id="IPR050314">
    <property type="entry name" value="Glycosyl_Hydrlase_18"/>
</dbReference>
<dbReference type="VEuPathDB" id="FungiDB:ATEG_02210"/>
<evidence type="ECO:0000256" key="10">
    <source>
        <dbReference type="SAM" id="SignalP"/>
    </source>
</evidence>
<feature type="domain" description="GH18" evidence="11">
    <location>
        <begin position="111"/>
        <end position="469"/>
    </location>
</feature>
<dbReference type="EMBL" id="CH476596">
    <property type="protein sequence ID" value="EAU37172.1"/>
    <property type="molecule type" value="Genomic_DNA"/>
</dbReference>
<dbReference type="RefSeq" id="XP_001211388.1">
    <property type="nucleotide sequence ID" value="XM_001211388.1"/>
</dbReference>
<dbReference type="OrthoDB" id="73875at2759"/>
<proteinExistence type="inferred from homology"/>
<accession>Q0CVS4</accession>
<dbReference type="eggNOG" id="KOG2806">
    <property type="taxonomic scope" value="Eukaryota"/>
</dbReference>
<feature type="signal peptide" evidence="10">
    <location>
        <begin position="1"/>
        <end position="29"/>
    </location>
</feature>
<dbReference type="GO" id="GO:0006032">
    <property type="term" value="P:chitin catabolic process"/>
    <property type="evidence" value="ECO:0007669"/>
    <property type="project" value="UniProtKB-KW"/>
</dbReference>
<dbReference type="GO" id="GO:0000272">
    <property type="term" value="P:polysaccharide catabolic process"/>
    <property type="evidence" value="ECO:0007669"/>
    <property type="project" value="UniProtKB-KW"/>
</dbReference>
<dbReference type="STRING" id="341663.Q0CVS4"/>
<dbReference type="Gene3D" id="3.20.20.80">
    <property type="entry name" value="Glycosidases"/>
    <property type="match status" value="1"/>
</dbReference>
<dbReference type="PANTHER" id="PTHR11177">
    <property type="entry name" value="CHITINASE"/>
    <property type="match status" value="1"/>
</dbReference>
<comment type="similarity">
    <text evidence="2">Belongs to the glycosyl hydrolase 18 family. Chitinase class V subfamily.</text>
</comment>
<dbReference type="InterPro" id="IPR017853">
    <property type="entry name" value="GH"/>
</dbReference>
<evidence type="ECO:0000256" key="7">
    <source>
        <dbReference type="ARBA" id="ARBA00023295"/>
    </source>
</evidence>
<evidence type="ECO:0000256" key="1">
    <source>
        <dbReference type="ARBA" id="ARBA00000822"/>
    </source>
</evidence>
<keyword evidence="5" id="KW-0146">Chitin degradation</keyword>
<sequence>MAQLSMIRRRKPLLIVFLLLQWFCTQVVSQDYSVTNPCATGYCSRSGYCNVEDYCSASRCASTDLRKSPLMRDPKERDPCVARCDYTATTGEFCGTQKVDRPVCRKNHRLSRVVGYYEGWSPTRAYKPFYPLQIPPNIYTHLNYAFATINPRTFEVGPTSRKEAILMERLTDLKKSQPSLRVNIAIGGWTFNNPGPTASVFSDLVRSEANQKKFFRSLISFMSTYGFDGVDIDWEYPVADDRNGRPEDFDNFPKFMANLKNVLMSTCGRDELSLTLPKSYQYLQHFDIKALEKNVDYFNYLSYDVHGKWDREKQLTRAVLDSHSNLTEIREAMDLLWRNEISADKVLLGLPFYGRVYTMADDNCKNPGCMFASAGNPGRCSRQAGILLNSELDDIRKEKNIQSTLDTDAAVQILTWDRQWATYDDDKSIQLKLDFARTTCLGGVVVWAVSQDTYDGTYSRALSGITPQPLYIA</sequence>
<dbReference type="EC" id="3.2.1.14" evidence="3"/>
<keyword evidence="8" id="KW-0624">Polysaccharide degradation</keyword>
<protein>
    <recommendedName>
        <fullName evidence="3">chitinase</fullName>
        <ecNumber evidence="3">3.2.1.14</ecNumber>
    </recommendedName>
</protein>
<dbReference type="InterPro" id="IPR029070">
    <property type="entry name" value="Chitinase_insertion_sf"/>
</dbReference>
<dbReference type="OMA" id="MNSSFCV"/>
<evidence type="ECO:0000256" key="2">
    <source>
        <dbReference type="ARBA" id="ARBA00008682"/>
    </source>
</evidence>
<evidence type="ECO:0000256" key="6">
    <source>
        <dbReference type="ARBA" id="ARBA00023277"/>
    </source>
</evidence>
<evidence type="ECO:0000256" key="8">
    <source>
        <dbReference type="ARBA" id="ARBA00023326"/>
    </source>
</evidence>
<dbReference type="GeneID" id="4316919"/>
<dbReference type="Pfam" id="PF00704">
    <property type="entry name" value="Glyco_hydro_18"/>
    <property type="match status" value="1"/>
</dbReference>
<reference evidence="13" key="1">
    <citation type="submission" date="2005-09" db="EMBL/GenBank/DDBJ databases">
        <title>Annotation of the Aspergillus terreus NIH2624 genome.</title>
        <authorList>
            <person name="Birren B.W."/>
            <person name="Lander E.S."/>
            <person name="Galagan J.E."/>
            <person name="Nusbaum C."/>
            <person name="Devon K."/>
            <person name="Henn M."/>
            <person name="Ma L.-J."/>
            <person name="Jaffe D.B."/>
            <person name="Butler J."/>
            <person name="Alvarez P."/>
            <person name="Gnerre S."/>
            <person name="Grabherr M."/>
            <person name="Kleber M."/>
            <person name="Mauceli E.W."/>
            <person name="Brockman W."/>
            <person name="Rounsley S."/>
            <person name="Young S.K."/>
            <person name="LaButti K."/>
            <person name="Pushparaj V."/>
            <person name="DeCaprio D."/>
            <person name="Crawford M."/>
            <person name="Koehrsen M."/>
            <person name="Engels R."/>
            <person name="Montgomery P."/>
            <person name="Pearson M."/>
            <person name="Howarth C."/>
            <person name="Larson L."/>
            <person name="Luoma S."/>
            <person name="White J."/>
            <person name="Alvarado L."/>
            <person name="Kodira C.D."/>
            <person name="Zeng Q."/>
            <person name="Oleary S."/>
            <person name="Yandava C."/>
            <person name="Denning D.W."/>
            <person name="Nierman W.C."/>
            <person name="Milne T."/>
            <person name="Madden K."/>
        </authorList>
    </citation>
    <scope>NUCLEOTIDE SEQUENCE [LARGE SCALE GENOMIC DNA]</scope>
    <source>
        <strain evidence="13">NIH 2624 / FGSC A1156</strain>
    </source>
</reference>
<gene>
    <name evidence="12" type="ORF">ATEG_02210</name>
</gene>
<dbReference type="Gene3D" id="3.10.50.10">
    <property type="match status" value="1"/>
</dbReference>
<dbReference type="InterPro" id="IPR001579">
    <property type="entry name" value="Glyco_hydro_18_chit_AS"/>
</dbReference>
<dbReference type="SUPFAM" id="SSF54556">
    <property type="entry name" value="Chitinase insertion domain"/>
    <property type="match status" value="1"/>
</dbReference>
<dbReference type="InterPro" id="IPR001223">
    <property type="entry name" value="Glyco_hydro18_cat"/>
</dbReference>
<evidence type="ECO:0000256" key="9">
    <source>
        <dbReference type="RuleBase" id="RU000489"/>
    </source>
</evidence>
<dbReference type="HOGENOM" id="CLU_002833_2_4_1"/>
<dbReference type="PANTHER" id="PTHR11177:SF402">
    <property type="entry name" value="CHITINASE"/>
    <property type="match status" value="1"/>
</dbReference>
<dbReference type="Proteomes" id="UP000007963">
    <property type="component" value="Unassembled WGS sequence"/>
</dbReference>
<keyword evidence="10" id="KW-0732">Signal</keyword>
<dbReference type="SUPFAM" id="SSF51445">
    <property type="entry name" value="(Trans)glycosidases"/>
    <property type="match status" value="1"/>
</dbReference>
<dbReference type="PROSITE" id="PS51910">
    <property type="entry name" value="GH18_2"/>
    <property type="match status" value="1"/>
</dbReference>
<feature type="chain" id="PRO_5004170654" description="chitinase" evidence="10">
    <location>
        <begin position="30"/>
        <end position="473"/>
    </location>
</feature>
<dbReference type="InterPro" id="IPR011583">
    <property type="entry name" value="Chitinase_II/V-like_cat"/>
</dbReference>
<evidence type="ECO:0000256" key="5">
    <source>
        <dbReference type="ARBA" id="ARBA00023024"/>
    </source>
</evidence>
<name>Q0CVS4_ASPTN</name>
<evidence type="ECO:0000256" key="4">
    <source>
        <dbReference type="ARBA" id="ARBA00022801"/>
    </source>
</evidence>
<evidence type="ECO:0000256" key="3">
    <source>
        <dbReference type="ARBA" id="ARBA00012729"/>
    </source>
</evidence>
<keyword evidence="7 9" id="KW-0326">Glycosidase</keyword>
<evidence type="ECO:0000313" key="13">
    <source>
        <dbReference type="Proteomes" id="UP000007963"/>
    </source>
</evidence>
<dbReference type="AlphaFoldDB" id="Q0CVS4"/>
<organism evidence="12 13">
    <name type="scientific">Aspergillus terreus (strain NIH 2624 / FGSC A1156)</name>
    <dbReference type="NCBI Taxonomy" id="341663"/>
    <lineage>
        <taxon>Eukaryota</taxon>
        <taxon>Fungi</taxon>
        <taxon>Dikarya</taxon>
        <taxon>Ascomycota</taxon>
        <taxon>Pezizomycotina</taxon>
        <taxon>Eurotiomycetes</taxon>
        <taxon>Eurotiomycetidae</taxon>
        <taxon>Eurotiales</taxon>
        <taxon>Aspergillaceae</taxon>
        <taxon>Aspergillus</taxon>
        <taxon>Aspergillus subgen. Circumdati</taxon>
    </lineage>
</organism>
<keyword evidence="6" id="KW-0119">Carbohydrate metabolism</keyword>
<dbReference type="SMART" id="SM00636">
    <property type="entry name" value="Glyco_18"/>
    <property type="match status" value="1"/>
</dbReference>
<dbReference type="GO" id="GO:0008843">
    <property type="term" value="F:endochitinase activity"/>
    <property type="evidence" value="ECO:0007669"/>
    <property type="project" value="UniProtKB-EC"/>
</dbReference>
<evidence type="ECO:0000313" key="12">
    <source>
        <dbReference type="EMBL" id="EAU37172.1"/>
    </source>
</evidence>